<comment type="caution">
    <text evidence="11">Lacks conserved residue(s) required for the propagation of feature annotation.</text>
</comment>
<dbReference type="GO" id="GO:0004107">
    <property type="term" value="F:chorismate synthase activity"/>
    <property type="evidence" value="ECO:0007669"/>
    <property type="project" value="UniProtKB-UniRule"/>
</dbReference>
<dbReference type="GO" id="GO:0010181">
    <property type="term" value="F:FMN binding"/>
    <property type="evidence" value="ECO:0007669"/>
    <property type="project" value="TreeGrafter"/>
</dbReference>
<keyword evidence="9 11" id="KW-0057">Aromatic amino acid biosynthesis</keyword>
<dbReference type="UniPathway" id="UPA00053">
    <property type="reaction ID" value="UER00090"/>
</dbReference>
<keyword evidence="10 11" id="KW-0456">Lyase</keyword>
<evidence type="ECO:0000256" key="10">
    <source>
        <dbReference type="ARBA" id="ARBA00023239"/>
    </source>
</evidence>
<evidence type="ECO:0000256" key="12">
    <source>
        <dbReference type="RuleBase" id="RU000605"/>
    </source>
</evidence>
<dbReference type="KEGG" id="pbap:Pla133_39640"/>
<dbReference type="InterPro" id="IPR020541">
    <property type="entry name" value="Chorismate_synthase_CS"/>
</dbReference>
<dbReference type="PIRSF" id="PIRSF001456">
    <property type="entry name" value="Chorismate_synth"/>
    <property type="match status" value="1"/>
</dbReference>
<evidence type="ECO:0000256" key="11">
    <source>
        <dbReference type="HAMAP-Rule" id="MF_00300"/>
    </source>
</evidence>
<dbReference type="Pfam" id="PF01264">
    <property type="entry name" value="Chorismate_synt"/>
    <property type="match status" value="1"/>
</dbReference>
<dbReference type="EMBL" id="CP036287">
    <property type="protein sequence ID" value="QDU68854.1"/>
    <property type="molecule type" value="Genomic_DNA"/>
</dbReference>
<dbReference type="EC" id="4.2.3.5" evidence="3 11"/>
<keyword evidence="7 11" id="KW-0274">FAD</keyword>
<name>A0A518BPE5_9BACT</name>
<dbReference type="NCBIfam" id="NF003793">
    <property type="entry name" value="PRK05382.1"/>
    <property type="match status" value="1"/>
</dbReference>
<proteinExistence type="inferred from homology"/>
<feature type="binding site" evidence="11">
    <location>
        <position position="48"/>
    </location>
    <ligand>
        <name>NADP(+)</name>
        <dbReference type="ChEBI" id="CHEBI:58349"/>
    </ligand>
</feature>
<keyword evidence="8 11" id="KW-0521">NADP</keyword>
<feature type="binding site" evidence="11">
    <location>
        <begin position="306"/>
        <end position="310"/>
    </location>
    <ligand>
        <name>FMN</name>
        <dbReference type="ChEBI" id="CHEBI:58210"/>
    </ligand>
</feature>
<feature type="binding site" evidence="11">
    <location>
        <position position="42"/>
    </location>
    <ligand>
        <name>NADP(+)</name>
        <dbReference type="ChEBI" id="CHEBI:58349"/>
    </ligand>
</feature>
<dbReference type="NCBIfam" id="TIGR00033">
    <property type="entry name" value="aroC"/>
    <property type="match status" value="1"/>
</dbReference>
<evidence type="ECO:0000256" key="6">
    <source>
        <dbReference type="ARBA" id="ARBA00022643"/>
    </source>
</evidence>
<dbReference type="RefSeq" id="WP_145068221.1">
    <property type="nucleotide sequence ID" value="NZ_CP036287.1"/>
</dbReference>
<dbReference type="GO" id="GO:0008652">
    <property type="term" value="P:amino acid biosynthetic process"/>
    <property type="evidence" value="ECO:0007669"/>
    <property type="project" value="UniProtKB-KW"/>
</dbReference>
<gene>
    <name evidence="11 13" type="primary">aroC</name>
    <name evidence="13" type="ORF">Pla133_39640</name>
</gene>
<comment type="subunit">
    <text evidence="11">Homotetramer.</text>
</comment>
<dbReference type="Proteomes" id="UP000316921">
    <property type="component" value="Chromosome"/>
</dbReference>
<feature type="binding site" evidence="11">
    <location>
        <position position="332"/>
    </location>
    <ligand>
        <name>FMN</name>
        <dbReference type="ChEBI" id="CHEBI:58210"/>
    </ligand>
</feature>
<dbReference type="GO" id="GO:0009423">
    <property type="term" value="P:chorismate biosynthetic process"/>
    <property type="evidence" value="ECO:0007669"/>
    <property type="project" value="UniProtKB-UniRule"/>
</dbReference>
<dbReference type="GO" id="GO:0005829">
    <property type="term" value="C:cytosol"/>
    <property type="evidence" value="ECO:0007669"/>
    <property type="project" value="TreeGrafter"/>
</dbReference>
<dbReference type="PROSITE" id="PS00789">
    <property type="entry name" value="CHORISMATE_SYNTHASE_3"/>
    <property type="match status" value="1"/>
</dbReference>
<comment type="function">
    <text evidence="11">Catalyzes the anti-1,4-elimination of the C-3 phosphate and the C-6 proR hydrogen from 5-enolpyruvylshikimate-3-phosphate (EPSP) to yield chorismate, which is the branch point compound that serves as the starting substrate for the three terminal pathways of aromatic amino acid biosynthesis. This reaction introduces a second double bond into the aromatic ring system.</text>
</comment>
<dbReference type="Gene3D" id="3.60.150.10">
    <property type="entry name" value="Chorismate synthase AroC"/>
    <property type="match status" value="1"/>
</dbReference>
<dbReference type="InterPro" id="IPR000453">
    <property type="entry name" value="Chorismate_synth"/>
</dbReference>
<evidence type="ECO:0000256" key="8">
    <source>
        <dbReference type="ARBA" id="ARBA00022857"/>
    </source>
</evidence>
<dbReference type="GO" id="GO:0009073">
    <property type="term" value="P:aromatic amino acid family biosynthetic process"/>
    <property type="evidence" value="ECO:0007669"/>
    <property type="project" value="UniProtKB-KW"/>
</dbReference>
<evidence type="ECO:0000256" key="7">
    <source>
        <dbReference type="ARBA" id="ARBA00022827"/>
    </source>
</evidence>
<reference evidence="13 14" key="1">
    <citation type="submission" date="2019-02" db="EMBL/GenBank/DDBJ databases">
        <title>Deep-cultivation of Planctomycetes and their phenomic and genomic characterization uncovers novel biology.</title>
        <authorList>
            <person name="Wiegand S."/>
            <person name="Jogler M."/>
            <person name="Boedeker C."/>
            <person name="Pinto D."/>
            <person name="Vollmers J."/>
            <person name="Rivas-Marin E."/>
            <person name="Kohn T."/>
            <person name="Peeters S.H."/>
            <person name="Heuer A."/>
            <person name="Rast P."/>
            <person name="Oberbeckmann S."/>
            <person name="Bunk B."/>
            <person name="Jeske O."/>
            <person name="Meyerdierks A."/>
            <person name="Storesund J.E."/>
            <person name="Kallscheuer N."/>
            <person name="Luecker S."/>
            <person name="Lage O.M."/>
            <person name="Pohl T."/>
            <person name="Merkel B.J."/>
            <person name="Hornburger P."/>
            <person name="Mueller R.-W."/>
            <person name="Bruemmer F."/>
            <person name="Labrenz M."/>
            <person name="Spormann A.M."/>
            <person name="Op den Camp H."/>
            <person name="Overmann J."/>
            <person name="Amann R."/>
            <person name="Jetten M.S.M."/>
            <person name="Mascher T."/>
            <person name="Medema M.H."/>
            <person name="Devos D.P."/>
            <person name="Kaster A.-K."/>
            <person name="Ovreas L."/>
            <person name="Rohde M."/>
            <person name="Galperin M.Y."/>
            <person name="Jogler C."/>
        </authorList>
    </citation>
    <scope>NUCLEOTIDE SEQUENCE [LARGE SCALE GENOMIC DNA]</scope>
    <source>
        <strain evidence="13 14">Pla133</strain>
    </source>
</reference>
<evidence type="ECO:0000256" key="2">
    <source>
        <dbReference type="ARBA" id="ARBA00008014"/>
    </source>
</evidence>
<organism evidence="13 14">
    <name type="scientific">Engelhardtia mirabilis</name>
    <dbReference type="NCBI Taxonomy" id="2528011"/>
    <lineage>
        <taxon>Bacteria</taxon>
        <taxon>Pseudomonadati</taxon>
        <taxon>Planctomycetota</taxon>
        <taxon>Planctomycetia</taxon>
        <taxon>Planctomycetia incertae sedis</taxon>
        <taxon>Engelhardtia</taxon>
    </lineage>
</organism>
<keyword evidence="4 11" id="KW-0028">Amino-acid biosynthesis</keyword>
<evidence type="ECO:0000256" key="9">
    <source>
        <dbReference type="ARBA" id="ARBA00023141"/>
    </source>
</evidence>
<feature type="binding site" evidence="11">
    <location>
        <begin position="119"/>
        <end position="121"/>
    </location>
    <ligand>
        <name>FMN</name>
        <dbReference type="ChEBI" id="CHEBI:58210"/>
    </ligand>
</feature>
<dbReference type="CDD" id="cd07304">
    <property type="entry name" value="Chorismate_synthase"/>
    <property type="match status" value="1"/>
</dbReference>
<keyword evidence="14" id="KW-1185">Reference proteome</keyword>
<accession>A0A518BPE5</accession>
<dbReference type="PANTHER" id="PTHR21085">
    <property type="entry name" value="CHORISMATE SYNTHASE"/>
    <property type="match status" value="1"/>
</dbReference>
<evidence type="ECO:0000256" key="5">
    <source>
        <dbReference type="ARBA" id="ARBA00022630"/>
    </source>
</evidence>
<evidence type="ECO:0000256" key="1">
    <source>
        <dbReference type="ARBA" id="ARBA00005044"/>
    </source>
</evidence>
<dbReference type="FunFam" id="3.60.150.10:FF:000002">
    <property type="entry name" value="Chorismate synthase"/>
    <property type="match status" value="1"/>
</dbReference>
<dbReference type="PANTHER" id="PTHR21085:SF0">
    <property type="entry name" value="CHORISMATE SYNTHASE"/>
    <property type="match status" value="1"/>
</dbReference>
<keyword evidence="6 11" id="KW-0288">FMN</keyword>
<dbReference type="PROSITE" id="PS00787">
    <property type="entry name" value="CHORISMATE_SYNTHASE_1"/>
    <property type="match status" value="1"/>
</dbReference>
<keyword evidence="5 11" id="KW-0285">Flavoprotein</keyword>
<dbReference type="AlphaFoldDB" id="A0A518BPE5"/>
<comment type="pathway">
    <text evidence="1 11 12">Metabolic intermediate biosynthesis; chorismate biosynthesis; chorismate from D-erythrose 4-phosphate and phosphoenolpyruvate: step 7/7.</text>
</comment>
<evidence type="ECO:0000256" key="4">
    <source>
        <dbReference type="ARBA" id="ARBA00022605"/>
    </source>
</evidence>
<dbReference type="SUPFAM" id="SSF103263">
    <property type="entry name" value="Chorismate synthase, AroC"/>
    <property type="match status" value="1"/>
</dbReference>
<feature type="binding site" evidence="11">
    <location>
        <position position="291"/>
    </location>
    <ligand>
        <name>FMN</name>
        <dbReference type="ChEBI" id="CHEBI:58210"/>
    </ligand>
</feature>
<comment type="similarity">
    <text evidence="2 11 12">Belongs to the chorismate synthase family.</text>
</comment>
<protein>
    <recommendedName>
        <fullName evidence="3 11">Chorismate synthase</fullName>
        <shortName evidence="11">CS</shortName>
        <ecNumber evidence="3 11">4.2.3.5</ecNumber>
    </recommendedName>
    <alternativeName>
        <fullName evidence="11">5-enolpyruvylshikimate-3-phosphate phospholyase</fullName>
    </alternativeName>
</protein>
<evidence type="ECO:0000313" key="13">
    <source>
        <dbReference type="EMBL" id="QDU68854.1"/>
    </source>
</evidence>
<comment type="cofactor">
    <cofactor evidence="11 12">
        <name>FMNH2</name>
        <dbReference type="ChEBI" id="CHEBI:57618"/>
    </cofactor>
    <text evidence="11 12">Reduced FMN (FMNH(2)).</text>
</comment>
<sequence>MATLTWTTAGESHGPALIGVLEGLPAGMELSTERIDAELARRWRGYGRGGRAKLETDRVEVLAGVRAGRTLGSPLCLRLANRDDSIETLPVPSNPRPGHADLAGCQKFTHRDPRAILERASARETAMRVALAGAARQLIEAFGVEVFAHTVELGGVAAAADAYERAGDGRQRLRERSEFLGVDPTCEEPWKRRVDEALEALDTLGGLFEVVATGVPPGLGSHASGPERLTGRLAGALLSIPAMKGVEFGLGFESARRPGSEVHDAIELRGPDADGYGRFRRRTNRAGGLEGGMTTGEPLVARVAMKPIPTLRRGLDTVDFETGETVRATYQRSDVTSVPAASVVGEAMVALELARSFRDKFGGDSLDQVRDNFEAWRRRVEEV</sequence>
<comment type="catalytic activity">
    <reaction evidence="11 12">
        <text>5-O-(1-carboxyvinyl)-3-phosphoshikimate = chorismate + phosphate</text>
        <dbReference type="Rhea" id="RHEA:21020"/>
        <dbReference type="ChEBI" id="CHEBI:29748"/>
        <dbReference type="ChEBI" id="CHEBI:43474"/>
        <dbReference type="ChEBI" id="CHEBI:57701"/>
        <dbReference type="EC" id="4.2.3.5"/>
    </reaction>
</comment>
<evidence type="ECO:0000256" key="3">
    <source>
        <dbReference type="ARBA" id="ARBA00013036"/>
    </source>
</evidence>
<dbReference type="HAMAP" id="MF_00300">
    <property type="entry name" value="Chorismate_synth"/>
    <property type="match status" value="1"/>
</dbReference>
<dbReference type="InterPro" id="IPR035904">
    <property type="entry name" value="Chorismate_synth_AroC_sf"/>
</dbReference>
<evidence type="ECO:0000313" key="14">
    <source>
        <dbReference type="Proteomes" id="UP000316921"/>
    </source>
</evidence>